<accession>A0AA36J8Z7</accession>
<feature type="region of interest" description="Disordered" evidence="1">
    <location>
        <begin position="200"/>
        <end position="220"/>
    </location>
</feature>
<dbReference type="EMBL" id="CAUJNA010003390">
    <property type="protein sequence ID" value="CAJ1400890.1"/>
    <property type="molecule type" value="Genomic_DNA"/>
</dbReference>
<dbReference type="AlphaFoldDB" id="A0AA36J8Z7"/>
<feature type="region of interest" description="Disordered" evidence="1">
    <location>
        <begin position="255"/>
        <end position="278"/>
    </location>
</feature>
<evidence type="ECO:0000256" key="1">
    <source>
        <dbReference type="SAM" id="MobiDB-lite"/>
    </source>
</evidence>
<organism evidence="2 3">
    <name type="scientific">Effrenium voratum</name>
    <dbReference type="NCBI Taxonomy" id="2562239"/>
    <lineage>
        <taxon>Eukaryota</taxon>
        <taxon>Sar</taxon>
        <taxon>Alveolata</taxon>
        <taxon>Dinophyceae</taxon>
        <taxon>Suessiales</taxon>
        <taxon>Symbiodiniaceae</taxon>
        <taxon>Effrenium</taxon>
    </lineage>
</organism>
<dbReference type="Proteomes" id="UP001178507">
    <property type="component" value="Unassembled WGS sequence"/>
</dbReference>
<reference evidence="2" key="1">
    <citation type="submission" date="2023-08" db="EMBL/GenBank/DDBJ databases">
        <authorList>
            <person name="Chen Y."/>
            <person name="Shah S."/>
            <person name="Dougan E. K."/>
            <person name="Thang M."/>
            <person name="Chan C."/>
        </authorList>
    </citation>
    <scope>NUCLEOTIDE SEQUENCE</scope>
</reference>
<evidence type="ECO:0000313" key="2">
    <source>
        <dbReference type="EMBL" id="CAJ1400890.1"/>
    </source>
</evidence>
<feature type="compositionally biased region" description="Low complexity" evidence="1">
    <location>
        <begin position="200"/>
        <end position="210"/>
    </location>
</feature>
<name>A0AA36J8Z7_9DINO</name>
<sequence length="356" mass="37965">MALKARRERLAADPGLSVADLEKAIGNALSRLGADLNYLVVVPLKNVSWTSAPSSTLPALAAAPDLYEELMTVAPNTALPPRKLQDAVSALLASGQILAAKDKVSEQEYAEQLGDRLRMVFAKVRSCAGDRATEKRTMSKATEKQAAVLRALLARCSYKSLGPQLPVSTSSLATAASRESDTAVLDLDFEALAGQFEDLSSAASAKPSPARTSEKRPPDRVDEDAILAELATQSSVEILDVKPPPKVLKRPAAALKRPASAPAPLQQAAPTTAEEEIPRGWRPSQSFGLIKVTAATAKGYIQAKASVDSKPYLLCNVGVQRGPEQTRLLAALFRKSASEEMLTKEAVVTFRNQLQV</sequence>
<gene>
    <name evidence="2" type="ORF">EVOR1521_LOCUS24134</name>
</gene>
<proteinExistence type="predicted"/>
<protein>
    <submittedName>
        <fullName evidence="2">Uncharacterized protein</fullName>
    </submittedName>
</protein>
<feature type="compositionally biased region" description="Low complexity" evidence="1">
    <location>
        <begin position="255"/>
        <end position="272"/>
    </location>
</feature>
<comment type="caution">
    <text evidence="2">The sequence shown here is derived from an EMBL/GenBank/DDBJ whole genome shotgun (WGS) entry which is preliminary data.</text>
</comment>
<evidence type="ECO:0000313" key="3">
    <source>
        <dbReference type="Proteomes" id="UP001178507"/>
    </source>
</evidence>
<keyword evidence="3" id="KW-1185">Reference proteome</keyword>